<evidence type="ECO:0000313" key="3">
    <source>
        <dbReference type="EMBL" id="GLS05994.1"/>
    </source>
</evidence>
<dbReference type="EMBL" id="BSOZ01000081">
    <property type="protein sequence ID" value="GLS05994.1"/>
    <property type="molecule type" value="Genomic_DNA"/>
</dbReference>
<dbReference type="PANTHER" id="PTHR30160">
    <property type="entry name" value="TETRAACYLDISACCHARIDE 4'-KINASE-RELATED"/>
    <property type="match status" value="1"/>
</dbReference>
<keyword evidence="1" id="KW-0328">Glycosyltransferase</keyword>
<evidence type="ECO:0000313" key="4">
    <source>
        <dbReference type="Proteomes" id="UP001156836"/>
    </source>
</evidence>
<dbReference type="Proteomes" id="UP001156836">
    <property type="component" value="Unassembled WGS sequence"/>
</dbReference>
<dbReference type="SUPFAM" id="SSF53756">
    <property type="entry name" value="UDP-Glycosyltransferase/glycogen phosphorylase"/>
    <property type="match status" value="1"/>
</dbReference>
<evidence type="ECO:0000256" key="2">
    <source>
        <dbReference type="ARBA" id="ARBA00022679"/>
    </source>
</evidence>
<reference evidence="4" key="1">
    <citation type="journal article" date="2019" name="Int. J. Syst. Evol. Microbiol.">
        <title>The Global Catalogue of Microorganisms (GCM) 10K type strain sequencing project: providing services to taxonomists for standard genome sequencing and annotation.</title>
        <authorList>
            <consortium name="The Broad Institute Genomics Platform"/>
            <consortium name="The Broad Institute Genome Sequencing Center for Infectious Disease"/>
            <person name="Wu L."/>
            <person name="Ma J."/>
        </authorList>
    </citation>
    <scope>NUCLEOTIDE SEQUENCE [LARGE SCALE GENOMIC DNA]</scope>
    <source>
        <strain evidence="4">NBRC 104970</strain>
    </source>
</reference>
<keyword evidence="2 3" id="KW-0808">Transferase</keyword>
<organism evidence="3 4">
    <name type="scientific">Chitiniphilus shinanonensis</name>
    <dbReference type="NCBI Taxonomy" id="553088"/>
    <lineage>
        <taxon>Bacteria</taxon>
        <taxon>Pseudomonadati</taxon>
        <taxon>Pseudomonadota</taxon>
        <taxon>Betaproteobacteria</taxon>
        <taxon>Neisseriales</taxon>
        <taxon>Chitinibacteraceae</taxon>
        <taxon>Chitiniphilus</taxon>
    </lineage>
</organism>
<dbReference type="GO" id="GO:0016740">
    <property type="term" value="F:transferase activity"/>
    <property type="evidence" value="ECO:0007669"/>
    <property type="project" value="UniProtKB-KW"/>
</dbReference>
<dbReference type="RefSeq" id="WP_018748349.1">
    <property type="nucleotide sequence ID" value="NZ_BSOZ01000081.1"/>
</dbReference>
<dbReference type="Pfam" id="PF01075">
    <property type="entry name" value="Glyco_transf_9"/>
    <property type="match status" value="1"/>
</dbReference>
<proteinExistence type="predicted"/>
<evidence type="ECO:0000256" key="1">
    <source>
        <dbReference type="ARBA" id="ARBA00022676"/>
    </source>
</evidence>
<name>A0ABQ6C1X7_9NEIS</name>
<dbReference type="Gene3D" id="3.40.50.2000">
    <property type="entry name" value="Glycogen Phosphorylase B"/>
    <property type="match status" value="2"/>
</dbReference>
<gene>
    <name evidence="3" type="ORF">GCM10007860_31580</name>
</gene>
<sequence length="378" mass="41491">MRLNLRQNLAIALARWQVRRQPRPDPAELGTPRVGRILAVSCTAIGDALMSTPALRSLRLGYPQARIELLVHPAYAPLFRTNPDINGIRLYDNRWQGFWRTVRELRRQRYDLVAILHGNEPQATPLAALSGARWRFKLPNAFAHRDLLSNAEPVRTWDDFTHGIDQRLAVATLAGGAPTERAMTLIVDAETQEALDAALAGDFGIAPGTPLLAFQPGASTASRRWRPERYAELGRRLLAHDPALKIVVTGSPAELPLVDAVAQGIGDPARVIVTAGRLPLAQLPALLRRCRALVTPDTGIMHMAIAVGTPTVSLFAAAHWERSGPTVALHRHIVIQKWRTCDPCLGKRCPYAAPLCMDNIGVDEVYDACLRHLEAPAS</sequence>
<dbReference type="CDD" id="cd03789">
    <property type="entry name" value="GT9_LPS_heptosyltransferase"/>
    <property type="match status" value="1"/>
</dbReference>
<dbReference type="PANTHER" id="PTHR30160:SF7">
    <property type="entry name" value="ADP-HEPTOSE--LPS HEPTOSYLTRANSFERASE 2"/>
    <property type="match status" value="1"/>
</dbReference>
<comment type="caution">
    <text evidence="3">The sequence shown here is derived from an EMBL/GenBank/DDBJ whole genome shotgun (WGS) entry which is preliminary data.</text>
</comment>
<dbReference type="InterPro" id="IPR051199">
    <property type="entry name" value="LPS_LOS_Heptosyltrfase"/>
</dbReference>
<protein>
    <submittedName>
        <fullName evidence="3">Glycosyl transferase family 9</fullName>
    </submittedName>
</protein>
<dbReference type="InterPro" id="IPR002201">
    <property type="entry name" value="Glyco_trans_9"/>
</dbReference>
<keyword evidence="4" id="KW-1185">Reference proteome</keyword>
<accession>A0ABQ6C1X7</accession>